<sequence length="166" mass="18944">MCGHVMRGRFMPRCADCDNIDYSTAWSPLVRIPILIIITIIFMRMHPAIDSFIKRAIWMIVKPLALLIGYFFVVIVHILIFTFVDGPSMIANRNNTRDLDVLGSLDTKNNTKLNAIMSRLHATEAEPWIPGGVFDKKYKPFLVADNMNFSGPRQKVAMTRKRNISC</sequence>
<keyword evidence="2" id="KW-1185">Reference proteome</keyword>
<evidence type="ECO:0000313" key="1">
    <source>
        <dbReference type="EMBL" id="KAL0935087.1"/>
    </source>
</evidence>
<organism evidence="1 2">
    <name type="scientific">Colletotrichum truncatum</name>
    <name type="common">Anthracnose fungus</name>
    <name type="synonym">Colletotrichum capsici</name>
    <dbReference type="NCBI Taxonomy" id="5467"/>
    <lineage>
        <taxon>Eukaryota</taxon>
        <taxon>Fungi</taxon>
        <taxon>Dikarya</taxon>
        <taxon>Ascomycota</taxon>
        <taxon>Pezizomycotina</taxon>
        <taxon>Sordariomycetes</taxon>
        <taxon>Hypocreomycetidae</taxon>
        <taxon>Glomerellales</taxon>
        <taxon>Glomerellaceae</taxon>
        <taxon>Colletotrichum</taxon>
        <taxon>Colletotrichum truncatum species complex</taxon>
    </lineage>
</organism>
<accession>A0ACC3YVC6</accession>
<name>A0ACC3YVC6_COLTU</name>
<comment type="caution">
    <text evidence="1">The sequence shown here is derived from an EMBL/GenBank/DDBJ whole genome shotgun (WGS) entry which is preliminary data.</text>
</comment>
<gene>
    <name evidence="1" type="ORF">CTRU02_209678</name>
</gene>
<protein>
    <submittedName>
        <fullName evidence="1">Uncharacterized protein</fullName>
    </submittedName>
</protein>
<reference evidence="1 2" key="1">
    <citation type="journal article" date="2020" name="Phytopathology">
        <title>Genome Sequence Resources of Colletotrichum truncatum, C. plurivorum, C. musicola, and C. sojae: Four Species Pathogenic to Soybean (Glycine max).</title>
        <authorList>
            <person name="Rogerio F."/>
            <person name="Boufleur T.R."/>
            <person name="Ciampi-Guillardi M."/>
            <person name="Sukno S.A."/>
            <person name="Thon M.R."/>
            <person name="Massola Junior N.S."/>
            <person name="Baroncelli R."/>
        </authorList>
    </citation>
    <scope>NUCLEOTIDE SEQUENCE [LARGE SCALE GENOMIC DNA]</scope>
    <source>
        <strain evidence="1 2">CMES1059</strain>
    </source>
</reference>
<proteinExistence type="predicted"/>
<dbReference type="Proteomes" id="UP000805649">
    <property type="component" value="Unassembled WGS sequence"/>
</dbReference>
<evidence type="ECO:0000313" key="2">
    <source>
        <dbReference type="Proteomes" id="UP000805649"/>
    </source>
</evidence>
<dbReference type="EMBL" id="VUJX02000006">
    <property type="protein sequence ID" value="KAL0935087.1"/>
    <property type="molecule type" value="Genomic_DNA"/>
</dbReference>